<name>A0A6H2C2C1_DOLFA</name>
<gene>
    <name evidence="3" type="ORF">HGD76_16000</name>
</gene>
<dbReference type="PRINTS" id="PR00364">
    <property type="entry name" value="DISEASERSIST"/>
</dbReference>
<dbReference type="InterPro" id="IPR027417">
    <property type="entry name" value="P-loop_NTPase"/>
</dbReference>
<dbReference type="SUPFAM" id="SSF52540">
    <property type="entry name" value="P-loop containing nucleoside triphosphate hydrolases"/>
    <property type="match status" value="1"/>
</dbReference>
<evidence type="ECO:0000313" key="4">
    <source>
        <dbReference type="Proteomes" id="UP000502433"/>
    </source>
</evidence>
<reference evidence="3 4" key="1">
    <citation type="submission" date="2020-04" db="EMBL/GenBank/DDBJ databases">
        <title>Genome-Wide Identification of 5-Methylcytosine Sites in Bacterial Genomes By High-Throughput Sequencing of MspJI Restriction Fragments.</title>
        <authorList>
            <person name="Wu V."/>
        </authorList>
    </citation>
    <scope>NUCLEOTIDE SEQUENCE [LARGE SCALE GENOMIC DNA]</scope>
    <source>
        <strain evidence="3 4">CCAP 1403/13f</strain>
    </source>
</reference>
<evidence type="ECO:0000259" key="1">
    <source>
        <dbReference type="Pfam" id="PF00931"/>
    </source>
</evidence>
<reference evidence="3 4" key="2">
    <citation type="submission" date="2020-04" db="EMBL/GenBank/DDBJ databases">
        <authorList>
            <person name="Fomenkov A."/>
            <person name="Anton B.P."/>
            <person name="Roberts R.J."/>
        </authorList>
    </citation>
    <scope>NUCLEOTIDE SEQUENCE [LARGE SCALE GENOMIC DNA]</scope>
    <source>
        <strain evidence="3 4">CCAP 1403/13f</strain>
    </source>
</reference>
<dbReference type="Proteomes" id="UP000502433">
    <property type="component" value="Chromosome"/>
</dbReference>
<proteinExistence type="predicted"/>
<dbReference type="KEGG" id="dfs:HGD76_16000"/>
<dbReference type="EMBL" id="CP051206">
    <property type="protein sequence ID" value="QJB45450.1"/>
    <property type="molecule type" value="Genomic_DNA"/>
</dbReference>
<evidence type="ECO:0000313" key="3">
    <source>
        <dbReference type="EMBL" id="QJB45450.1"/>
    </source>
</evidence>
<feature type="domain" description="NB-ARC" evidence="1">
    <location>
        <begin position="121"/>
        <end position="225"/>
    </location>
</feature>
<sequence>MDTKQIIRGLKDWVKREKGIDFHLNACQEAILEYSLQNIAYANMDNLGYAVDTIKNNTGPDLFKYLSQVTDRKVSKKNCFLTLPRLLEHPGTEEDTENNLLRIDLREAPVPKDFYGRVEELSKLETWIVKEHCPLVGVFGMGGIGKTPLLRKFVDKVKDKFDYIIWKKLEYSPFLEDFLTHIESYFPANNLEKNPHKKNISQRILSLISFLNQHRCLLIFDNWEKLMVTDEISEDQQKINYSNYGKFLESVATLEHQSCVVFVSLQTHQQMDIADKSRVRRLTLTGLNNQDSQYILKNFKLSEKGRERLIKQYQGHPSALEFAAQHIQNNYNGEIDDFLKGTFFIHDVITDLFDKHISGLSNIELNIVRKLVYETEPMSLPEIYQLFPSISQAKIGQAIDKLCTDGLIARDDSQRLPTFCIVHPLLIKYIKRRFPKKDD</sequence>
<accession>A0A6H2C2C1</accession>
<dbReference type="Pfam" id="PF00931">
    <property type="entry name" value="NB-ARC"/>
    <property type="match status" value="1"/>
</dbReference>
<evidence type="ECO:0000259" key="2">
    <source>
        <dbReference type="Pfam" id="PF26355"/>
    </source>
</evidence>
<organism evidence="3 4">
    <name type="scientific">Dolichospermum flos-aquae CCAP 1403/13F</name>
    <dbReference type="NCBI Taxonomy" id="315271"/>
    <lineage>
        <taxon>Bacteria</taxon>
        <taxon>Bacillati</taxon>
        <taxon>Cyanobacteriota</taxon>
        <taxon>Cyanophyceae</taxon>
        <taxon>Nostocales</taxon>
        <taxon>Aphanizomenonaceae</taxon>
        <taxon>Dolichospermum</taxon>
    </lineage>
</organism>
<dbReference type="AlphaFoldDB" id="A0A6H2C2C1"/>
<dbReference type="InterPro" id="IPR058651">
    <property type="entry name" value="HTH_VMAP-M9"/>
</dbReference>
<dbReference type="GO" id="GO:0043531">
    <property type="term" value="F:ADP binding"/>
    <property type="evidence" value="ECO:0007669"/>
    <property type="project" value="InterPro"/>
</dbReference>
<dbReference type="Gene3D" id="3.40.50.300">
    <property type="entry name" value="P-loop containing nucleotide triphosphate hydrolases"/>
    <property type="match status" value="1"/>
</dbReference>
<dbReference type="RefSeq" id="WP_168696367.1">
    <property type="nucleotide sequence ID" value="NZ_CP051206.1"/>
</dbReference>
<protein>
    <submittedName>
        <fullName evidence="3">Uncharacterized protein</fullName>
    </submittedName>
</protein>
<feature type="domain" description="vWA-MoxR associated protein N-terminal HTH" evidence="2">
    <location>
        <begin position="1"/>
        <end position="85"/>
    </location>
</feature>
<dbReference type="Pfam" id="PF26355">
    <property type="entry name" value="HTH_VMAP-M9"/>
    <property type="match status" value="1"/>
</dbReference>
<dbReference type="InterPro" id="IPR002182">
    <property type="entry name" value="NB-ARC"/>
</dbReference>